<feature type="domain" description="Carrier" evidence="1">
    <location>
        <begin position="1"/>
        <end position="79"/>
    </location>
</feature>
<keyword evidence="3" id="KW-1185">Reference proteome</keyword>
<dbReference type="RefSeq" id="WP_307245582.1">
    <property type="nucleotide sequence ID" value="NZ_JAUSQZ010000001.1"/>
</dbReference>
<dbReference type="Pfam" id="PF00550">
    <property type="entry name" value="PP-binding"/>
    <property type="match status" value="1"/>
</dbReference>
<dbReference type="InterPro" id="IPR036736">
    <property type="entry name" value="ACP-like_sf"/>
</dbReference>
<dbReference type="PROSITE" id="PS50075">
    <property type="entry name" value="CARRIER"/>
    <property type="match status" value="1"/>
</dbReference>
<dbReference type="InterPro" id="IPR009081">
    <property type="entry name" value="PP-bd_ACP"/>
</dbReference>
<evidence type="ECO:0000313" key="3">
    <source>
        <dbReference type="Proteomes" id="UP001235712"/>
    </source>
</evidence>
<dbReference type="EMBL" id="JAUSQZ010000001">
    <property type="protein sequence ID" value="MDP9828419.1"/>
    <property type="molecule type" value="Genomic_DNA"/>
</dbReference>
<accession>A0ABT9P7N2</accession>
<comment type="caution">
    <text evidence="2">The sequence shown here is derived from an EMBL/GenBank/DDBJ whole genome shotgun (WGS) entry which is preliminary data.</text>
</comment>
<evidence type="ECO:0000313" key="2">
    <source>
        <dbReference type="EMBL" id="MDP9828419.1"/>
    </source>
</evidence>
<gene>
    <name evidence="2" type="ORF">J2S57_004168</name>
</gene>
<evidence type="ECO:0000259" key="1">
    <source>
        <dbReference type="PROSITE" id="PS50075"/>
    </source>
</evidence>
<proteinExistence type="predicted"/>
<dbReference type="SUPFAM" id="SSF47336">
    <property type="entry name" value="ACP-like"/>
    <property type="match status" value="1"/>
</dbReference>
<reference evidence="2 3" key="1">
    <citation type="submission" date="2023-07" db="EMBL/GenBank/DDBJ databases">
        <title>Sequencing the genomes of 1000 actinobacteria strains.</title>
        <authorList>
            <person name="Klenk H.-P."/>
        </authorList>
    </citation>
    <scope>NUCLEOTIDE SEQUENCE [LARGE SCALE GENOMIC DNA]</scope>
    <source>
        <strain evidence="2 3">DSM 44388</strain>
    </source>
</reference>
<dbReference type="Proteomes" id="UP001235712">
    <property type="component" value="Unassembled WGS sequence"/>
</dbReference>
<protein>
    <submittedName>
        <fullName evidence="2">Acyl carrier protein</fullName>
    </submittedName>
</protein>
<name>A0ABT9P7N2_9ACTN</name>
<organism evidence="2 3">
    <name type="scientific">Kineosporia succinea</name>
    <dbReference type="NCBI Taxonomy" id="84632"/>
    <lineage>
        <taxon>Bacteria</taxon>
        <taxon>Bacillati</taxon>
        <taxon>Actinomycetota</taxon>
        <taxon>Actinomycetes</taxon>
        <taxon>Kineosporiales</taxon>
        <taxon>Kineosporiaceae</taxon>
        <taxon>Kineosporia</taxon>
    </lineage>
</organism>
<dbReference type="Gene3D" id="1.10.1200.10">
    <property type="entry name" value="ACP-like"/>
    <property type="match status" value="1"/>
</dbReference>
<sequence>MSTEDLYRTVRRIVVEELEIEPEELDEAARFEDDYDADSLALLAMVARFENEAGILVPNERIAEMSTFGQVLAVIGTLGVPAHA</sequence>